<dbReference type="EMBL" id="BGPR01005732">
    <property type="protein sequence ID" value="GBN12898.1"/>
    <property type="molecule type" value="Genomic_DNA"/>
</dbReference>
<evidence type="ECO:0000313" key="2">
    <source>
        <dbReference type="Proteomes" id="UP000499080"/>
    </source>
</evidence>
<keyword evidence="2" id="KW-1185">Reference proteome</keyword>
<comment type="caution">
    <text evidence="1">The sequence shown here is derived from an EMBL/GenBank/DDBJ whole genome shotgun (WGS) entry which is preliminary data.</text>
</comment>
<reference evidence="1 2" key="1">
    <citation type="journal article" date="2019" name="Sci. Rep.">
        <title>Orb-weaving spider Araneus ventricosus genome elucidates the spidroin gene catalogue.</title>
        <authorList>
            <person name="Kono N."/>
            <person name="Nakamura H."/>
            <person name="Ohtoshi R."/>
            <person name="Moran D.A.P."/>
            <person name="Shinohara A."/>
            <person name="Yoshida Y."/>
            <person name="Fujiwara M."/>
            <person name="Mori M."/>
            <person name="Tomita M."/>
            <person name="Arakawa K."/>
        </authorList>
    </citation>
    <scope>NUCLEOTIDE SEQUENCE [LARGE SCALE GENOMIC DNA]</scope>
</reference>
<protein>
    <submittedName>
        <fullName evidence="1">Uncharacterized protein</fullName>
    </submittedName>
</protein>
<proteinExistence type="predicted"/>
<dbReference type="Proteomes" id="UP000499080">
    <property type="component" value="Unassembled WGS sequence"/>
</dbReference>
<gene>
    <name evidence="1" type="ORF">AVEN_50375_1</name>
</gene>
<name>A0A4Y2LDY5_ARAVE</name>
<dbReference type="AlphaFoldDB" id="A0A4Y2LDY5"/>
<evidence type="ECO:0000313" key="1">
    <source>
        <dbReference type="EMBL" id="GBN12898.1"/>
    </source>
</evidence>
<accession>A0A4Y2LDY5</accession>
<sequence>MRQQPKELYAAGTGALIKRWDKCINIGGDYVEKKLFPSDYQGLLKRAVNNSKPETVKGRWKAVEEDWVELPMFMRPVFIGS</sequence>
<organism evidence="1 2">
    <name type="scientific">Araneus ventricosus</name>
    <name type="common">Orbweaver spider</name>
    <name type="synonym">Epeira ventricosa</name>
    <dbReference type="NCBI Taxonomy" id="182803"/>
    <lineage>
        <taxon>Eukaryota</taxon>
        <taxon>Metazoa</taxon>
        <taxon>Ecdysozoa</taxon>
        <taxon>Arthropoda</taxon>
        <taxon>Chelicerata</taxon>
        <taxon>Arachnida</taxon>
        <taxon>Araneae</taxon>
        <taxon>Araneomorphae</taxon>
        <taxon>Entelegynae</taxon>
        <taxon>Araneoidea</taxon>
        <taxon>Araneidae</taxon>
        <taxon>Araneus</taxon>
    </lineage>
</organism>